<dbReference type="InterPro" id="IPR013332">
    <property type="entry name" value="KPR_N"/>
</dbReference>
<name>A0A830EW50_9EURY</name>
<accession>A0A830EW50</accession>
<dbReference type="AlphaFoldDB" id="A0A830EW50"/>
<reference evidence="2" key="1">
    <citation type="journal article" date="2014" name="Int. J. Syst. Evol. Microbiol.">
        <title>Complete genome sequence of Corynebacterium casei LMG S-19264T (=DSM 44701T), isolated from a smear-ripened cheese.</title>
        <authorList>
            <consortium name="US DOE Joint Genome Institute (JGI-PGF)"/>
            <person name="Walter F."/>
            <person name="Albersmeier A."/>
            <person name="Kalinowski J."/>
            <person name="Ruckert C."/>
        </authorList>
    </citation>
    <scope>NUCLEOTIDE SEQUENCE</scope>
    <source>
        <strain evidence="2">JCM 19018</strain>
    </source>
</reference>
<dbReference type="SUPFAM" id="SSF51735">
    <property type="entry name" value="NAD(P)-binding Rossmann-fold domains"/>
    <property type="match status" value="1"/>
</dbReference>
<gene>
    <name evidence="2" type="ORF">GCM10009067_36630</name>
</gene>
<reference evidence="2" key="2">
    <citation type="submission" date="2020-09" db="EMBL/GenBank/DDBJ databases">
        <authorList>
            <person name="Sun Q."/>
            <person name="Ohkuma M."/>
        </authorList>
    </citation>
    <scope>NUCLEOTIDE SEQUENCE</scope>
    <source>
        <strain evidence="2">JCM 19018</strain>
    </source>
</reference>
<evidence type="ECO:0000313" key="2">
    <source>
        <dbReference type="EMBL" id="GGK81007.1"/>
    </source>
</evidence>
<protein>
    <recommendedName>
        <fullName evidence="1">Ketopantoate reductase N-terminal domain-containing protein</fullName>
    </recommendedName>
</protein>
<dbReference type="Proteomes" id="UP000614221">
    <property type="component" value="Unassembled WGS sequence"/>
</dbReference>
<dbReference type="EMBL" id="BMPD01000008">
    <property type="protein sequence ID" value="GGK81007.1"/>
    <property type="molecule type" value="Genomic_DNA"/>
</dbReference>
<evidence type="ECO:0000313" key="3">
    <source>
        <dbReference type="Proteomes" id="UP000614221"/>
    </source>
</evidence>
<dbReference type="InterPro" id="IPR036291">
    <property type="entry name" value="NAD(P)-bd_dom_sf"/>
</dbReference>
<comment type="caution">
    <text evidence="2">The sequence shown here is derived from an EMBL/GenBank/DDBJ whole genome shotgun (WGS) entry which is preliminary data.</text>
</comment>
<feature type="domain" description="Ketopantoate reductase N-terminal" evidence="1">
    <location>
        <begin position="4"/>
        <end position="55"/>
    </location>
</feature>
<proteinExistence type="predicted"/>
<dbReference type="RefSeq" id="WP_229775383.1">
    <property type="nucleotide sequence ID" value="NZ_BMPD01000008.1"/>
</dbReference>
<evidence type="ECO:0000259" key="1">
    <source>
        <dbReference type="Pfam" id="PF02558"/>
    </source>
</evidence>
<dbReference type="Gene3D" id="3.40.50.720">
    <property type="entry name" value="NAD(P)-binding Rossmann-like Domain"/>
    <property type="match status" value="1"/>
</dbReference>
<sequence length="66" mass="7017">MKLCIFGAGGIGGYLGARLAHAGHEVHLIARGDHLAAFQTDGLQVESIHGDMAVDLRRPMTRPRPG</sequence>
<organism evidence="2 3">
    <name type="scientific">Haloarcula sebkhae</name>
    <dbReference type="NCBI Taxonomy" id="932660"/>
    <lineage>
        <taxon>Archaea</taxon>
        <taxon>Methanobacteriati</taxon>
        <taxon>Methanobacteriota</taxon>
        <taxon>Stenosarchaea group</taxon>
        <taxon>Halobacteria</taxon>
        <taxon>Halobacteriales</taxon>
        <taxon>Haloarculaceae</taxon>
        <taxon>Haloarcula</taxon>
    </lineage>
</organism>
<dbReference type="Pfam" id="PF02558">
    <property type="entry name" value="ApbA"/>
    <property type="match status" value="1"/>
</dbReference>